<sequence>MIFTPKFTAEGTLQEYPRPQFQRDSYLSLNGTWEYAIISSPQPPARYDGTILVPYSPESSLSGVGRQLGPDEFLHYRRTFTLPEGFDRGRVLLNVGACDQVCKVYCNGREIGGHEGGYLPFTLELTDALVEGANELCFVVTDDAASPIYGRGKQQYHSGGIWYTATSGLWQSVWLESVPQIYLHGLKLRPDYESRTLTISCEADGGVISYAIYDGETLLREAQGAPGEEVRMDASTCKPWSPDAPELYRIVITAGEDRVESYFGLRSFSRTQRGGMHYFTLNGQPVFQSGLLDQGYWGEGIYTPRSNQEMYDCLKHVKALDFNMLRKHIKIEPLLWYYYCDILGILVWQDMVNGGEAYSQLRMHVCPFIDLHLNDRDYKKMRRSDARSREQYLREAVGTIDLLFNCVSLCLWTPFNEAWGQFDANAVWQKLKALDDTRLYDHASGWQDMGGGDLQSRHIYFRKVRLKNDKKRILALTEFGGYAFLAERKRRSIFSYRKYRTQQAFMQALNQLYLRQIVPAVKKDGLCAIVYTQLSDVETEVNGIFTADWKLKVDEAQMRSLNEALYRAFSDALPPDESDKKA</sequence>
<dbReference type="GO" id="GO:0005975">
    <property type="term" value="P:carbohydrate metabolic process"/>
    <property type="evidence" value="ECO:0007669"/>
    <property type="project" value="InterPro"/>
</dbReference>
<reference evidence="5" key="1">
    <citation type="journal article" date="2021" name="PeerJ">
        <title>Extensive microbial diversity within the chicken gut microbiome revealed by metagenomics and culture.</title>
        <authorList>
            <person name="Gilroy R."/>
            <person name="Ravi A."/>
            <person name="Getino M."/>
            <person name="Pursley I."/>
            <person name="Horton D.L."/>
            <person name="Alikhan N.F."/>
            <person name="Baker D."/>
            <person name="Gharbi K."/>
            <person name="Hall N."/>
            <person name="Watson M."/>
            <person name="Adriaenssens E.M."/>
            <person name="Foster-Nyarko E."/>
            <person name="Jarju S."/>
            <person name="Secka A."/>
            <person name="Antonio M."/>
            <person name="Oren A."/>
            <person name="Chaudhuri R.R."/>
            <person name="La Ragione R."/>
            <person name="Hildebrand F."/>
            <person name="Pallen M.J."/>
        </authorList>
    </citation>
    <scope>NUCLEOTIDE SEQUENCE</scope>
    <source>
        <strain evidence="5">CHK33-5263</strain>
    </source>
</reference>
<dbReference type="InterPro" id="IPR017853">
    <property type="entry name" value="GH"/>
</dbReference>
<feature type="domain" description="Glycosyl hydrolases family 2 sugar binding" evidence="4">
    <location>
        <begin position="75"/>
        <end position="161"/>
    </location>
</feature>
<dbReference type="Pfam" id="PF02837">
    <property type="entry name" value="Glyco_hydro_2_N"/>
    <property type="match status" value="1"/>
</dbReference>
<protein>
    <submittedName>
        <fullName evidence="5">Glycoside hydrolase family 2</fullName>
    </submittedName>
</protein>
<dbReference type="Proteomes" id="UP000824044">
    <property type="component" value="Unassembled WGS sequence"/>
</dbReference>
<comment type="caution">
    <text evidence="5">The sequence shown here is derived from an EMBL/GenBank/DDBJ whole genome shotgun (WGS) entry which is preliminary data.</text>
</comment>
<name>A0A9D2DVB4_9FIRM</name>
<dbReference type="SUPFAM" id="SSF51445">
    <property type="entry name" value="(Trans)glycosidases"/>
    <property type="match status" value="1"/>
</dbReference>
<dbReference type="PANTHER" id="PTHR42732:SF2">
    <property type="entry name" value="BETA-MANNOSIDASE"/>
    <property type="match status" value="1"/>
</dbReference>
<dbReference type="InterPro" id="IPR013783">
    <property type="entry name" value="Ig-like_fold"/>
</dbReference>
<dbReference type="Gene3D" id="3.20.20.80">
    <property type="entry name" value="Glycosidases"/>
    <property type="match status" value="1"/>
</dbReference>
<dbReference type="AlphaFoldDB" id="A0A9D2DVB4"/>
<evidence type="ECO:0000313" key="6">
    <source>
        <dbReference type="Proteomes" id="UP000824044"/>
    </source>
</evidence>
<reference evidence="5" key="2">
    <citation type="submission" date="2021-04" db="EMBL/GenBank/DDBJ databases">
        <authorList>
            <person name="Gilroy R."/>
        </authorList>
    </citation>
    <scope>NUCLEOTIDE SEQUENCE</scope>
    <source>
        <strain evidence="5">CHK33-5263</strain>
    </source>
</reference>
<dbReference type="InterPro" id="IPR008979">
    <property type="entry name" value="Galactose-bd-like_sf"/>
</dbReference>
<evidence type="ECO:0000313" key="5">
    <source>
        <dbReference type="EMBL" id="HIZ24036.1"/>
    </source>
</evidence>
<dbReference type="InterPro" id="IPR051913">
    <property type="entry name" value="GH2_Domain-Containing"/>
</dbReference>
<dbReference type="InterPro" id="IPR006104">
    <property type="entry name" value="Glyco_hydro_2_N"/>
</dbReference>
<dbReference type="EMBL" id="DXBS01000022">
    <property type="protein sequence ID" value="HIZ24036.1"/>
    <property type="molecule type" value="Genomic_DNA"/>
</dbReference>
<evidence type="ECO:0000256" key="2">
    <source>
        <dbReference type="ARBA" id="ARBA00022801"/>
    </source>
</evidence>
<comment type="similarity">
    <text evidence="1">Belongs to the glycosyl hydrolase 2 family.</text>
</comment>
<dbReference type="Gene3D" id="2.60.120.260">
    <property type="entry name" value="Galactose-binding domain-like"/>
    <property type="match status" value="1"/>
</dbReference>
<evidence type="ECO:0000259" key="4">
    <source>
        <dbReference type="Pfam" id="PF02837"/>
    </source>
</evidence>
<keyword evidence="2 5" id="KW-0378">Hydrolase</keyword>
<dbReference type="GO" id="GO:0004553">
    <property type="term" value="F:hydrolase activity, hydrolyzing O-glycosyl compounds"/>
    <property type="evidence" value="ECO:0007669"/>
    <property type="project" value="InterPro"/>
</dbReference>
<evidence type="ECO:0000256" key="3">
    <source>
        <dbReference type="ARBA" id="ARBA00023295"/>
    </source>
</evidence>
<organism evidence="5 6">
    <name type="scientific">Candidatus Gallimonas intestinigallinarum</name>
    <dbReference type="NCBI Taxonomy" id="2838604"/>
    <lineage>
        <taxon>Bacteria</taxon>
        <taxon>Bacillati</taxon>
        <taxon>Bacillota</taxon>
        <taxon>Clostridia</taxon>
        <taxon>Candidatus Gallimonas</taxon>
    </lineage>
</organism>
<dbReference type="InterPro" id="IPR036156">
    <property type="entry name" value="Beta-gal/glucu_dom_sf"/>
</dbReference>
<evidence type="ECO:0000256" key="1">
    <source>
        <dbReference type="ARBA" id="ARBA00007401"/>
    </source>
</evidence>
<dbReference type="PANTHER" id="PTHR42732">
    <property type="entry name" value="BETA-GALACTOSIDASE"/>
    <property type="match status" value="1"/>
</dbReference>
<accession>A0A9D2DVB4</accession>
<gene>
    <name evidence="5" type="ORF">H9812_00960</name>
</gene>
<dbReference type="SUPFAM" id="SSF49303">
    <property type="entry name" value="beta-Galactosidase/glucuronidase domain"/>
    <property type="match status" value="1"/>
</dbReference>
<proteinExistence type="inferred from homology"/>
<dbReference type="Gene3D" id="2.60.40.10">
    <property type="entry name" value="Immunoglobulins"/>
    <property type="match status" value="1"/>
</dbReference>
<keyword evidence="3" id="KW-0326">Glycosidase</keyword>
<dbReference type="SUPFAM" id="SSF49785">
    <property type="entry name" value="Galactose-binding domain-like"/>
    <property type="match status" value="1"/>
</dbReference>